<keyword evidence="3" id="KW-1185">Reference proteome</keyword>
<feature type="compositionally biased region" description="Basic and acidic residues" evidence="1">
    <location>
        <begin position="72"/>
        <end position="81"/>
    </location>
</feature>
<gene>
    <name evidence="2" type="ORF">OSB1V03_LOCUS4646</name>
</gene>
<accession>A0A7R9PXQ6</accession>
<dbReference type="GO" id="GO:0005789">
    <property type="term" value="C:endoplasmic reticulum membrane"/>
    <property type="evidence" value="ECO:0007669"/>
    <property type="project" value="TreeGrafter"/>
</dbReference>
<dbReference type="InterPro" id="IPR040248">
    <property type="entry name" value="RRBP1"/>
</dbReference>
<dbReference type="PANTHER" id="PTHR18939">
    <property type="entry name" value="RIBOSOME BINDING PROTEIN-1"/>
    <property type="match status" value="1"/>
</dbReference>
<evidence type="ECO:0000313" key="2">
    <source>
        <dbReference type="EMBL" id="CAD7624200.1"/>
    </source>
</evidence>
<reference evidence="2" key="1">
    <citation type="submission" date="2020-11" db="EMBL/GenBank/DDBJ databases">
        <authorList>
            <person name="Tran Van P."/>
        </authorList>
    </citation>
    <scope>NUCLEOTIDE SEQUENCE</scope>
</reference>
<dbReference type="AlphaFoldDB" id="A0A7R9PXQ6"/>
<feature type="compositionally biased region" description="Basic and acidic residues" evidence="1">
    <location>
        <begin position="220"/>
        <end position="242"/>
    </location>
</feature>
<feature type="region of interest" description="Disordered" evidence="1">
    <location>
        <begin position="39"/>
        <end position="105"/>
    </location>
</feature>
<dbReference type="PANTHER" id="PTHR18939:SF4">
    <property type="entry name" value="RIBOSOME-BINDING PROTEIN 1"/>
    <property type="match status" value="1"/>
</dbReference>
<feature type="compositionally biased region" description="Basic and acidic residues" evidence="1">
    <location>
        <begin position="94"/>
        <end position="105"/>
    </location>
</feature>
<sequence>MDLQTPLICAGVVAVTSAAVYLSSVFGMKERTYEEAIEEQRRRNSLDISLKPNKTVDKPKKEKKEKKKEKLTKKDKPKDKSSIGAQQQSTEPKPTVKESVRKTEHAVGFKAEPEVVLWSEDSESVDISKQRKPSYDKPIKPILLNKSDQNIDLSQVLNESVNGRNSFDQILPKDDLELMKHYERSLDSEPTVEPVVEEPIVYNTTTVPLASSATNYNDNDLSHQHMSSETDSRVAEVLRIESSENSSPARKSRKSKQNSLEGRLSSIICDNFLSH</sequence>
<organism evidence="2">
    <name type="scientific">Medioppia subpectinata</name>
    <dbReference type="NCBI Taxonomy" id="1979941"/>
    <lineage>
        <taxon>Eukaryota</taxon>
        <taxon>Metazoa</taxon>
        <taxon>Ecdysozoa</taxon>
        <taxon>Arthropoda</taxon>
        <taxon>Chelicerata</taxon>
        <taxon>Arachnida</taxon>
        <taxon>Acari</taxon>
        <taxon>Acariformes</taxon>
        <taxon>Sarcoptiformes</taxon>
        <taxon>Oribatida</taxon>
        <taxon>Brachypylina</taxon>
        <taxon>Oppioidea</taxon>
        <taxon>Oppiidae</taxon>
        <taxon>Medioppia</taxon>
    </lineage>
</organism>
<proteinExistence type="predicted"/>
<dbReference type="OrthoDB" id="5875463at2759"/>
<feature type="region of interest" description="Disordered" evidence="1">
    <location>
        <begin position="213"/>
        <end position="260"/>
    </location>
</feature>
<dbReference type="Proteomes" id="UP000759131">
    <property type="component" value="Unassembled WGS sequence"/>
</dbReference>
<evidence type="ECO:0000313" key="3">
    <source>
        <dbReference type="Proteomes" id="UP000759131"/>
    </source>
</evidence>
<dbReference type="EMBL" id="OC856735">
    <property type="protein sequence ID" value="CAD7624200.1"/>
    <property type="molecule type" value="Genomic_DNA"/>
</dbReference>
<dbReference type="EMBL" id="CAJPIZ010002160">
    <property type="protein sequence ID" value="CAG2104630.1"/>
    <property type="molecule type" value="Genomic_DNA"/>
</dbReference>
<feature type="compositionally biased region" description="Polar residues" evidence="1">
    <location>
        <begin position="83"/>
        <end position="92"/>
    </location>
</feature>
<evidence type="ECO:0000256" key="1">
    <source>
        <dbReference type="SAM" id="MobiDB-lite"/>
    </source>
</evidence>
<name>A0A7R9PXQ6_9ACAR</name>
<protein>
    <submittedName>
        <fullName evidence="2">Uncharacterized protein</fullName>
    </submittedName>
</protein>